<sequence>MRRGSPRRRRRRVAVAGERCATQGWPESCAPSCVLRGRAEHRISDAARPSRPRWRPGRGKPVARTTAPAANLPEAVRENEEVVPVNAVSTWVLPSGVTVGR</sequence>
<name>A0A437P991_9ACTN</name>
<dbReference type="EMBL" id="RZYA01000019">
    <property type="protein sequence ID" value="RVU18866.1"/>
    <property type="molecule type" value="Genomic_DNA"/>
</dbReference>
<proteinExistence type="predicted"/>
<evidence type="ECO:0000313" key="2">
    <source>
        <dbReference type="EMBL" id="RVU18866.1"/>
    </source>
</evidence>
<dbReference type="OrthoDB" id="4323885at2"/>
<dbReference type="AlphaFoldDB" id="A0A437P991"/>
<reference evidence="2 3" key="1">
    <citation type="submission" date="2019-01" db="EMBL/GenBank/DDBJ databases">
        <title>Genome sequences of Streptomyces and Rhizobium isolates collected from root and soil.</title>
        <authorList>
            <person name="Chhettri S."/>
            <person name="Sevigny J.L."/>
            <person name="Sen A."/>
            <person name="Ennis N."/>
            <person name="Tisa L."/>
        </authorList>
    </citation>
    <scope>NUCLEOTIDE SEQUENCE [LARGE SCALE GENOMIC DNA]</scope>
    <source>
        <strain evidence="2 3">San01</strain>
    </source>
</reference>
<feature type="region of interest" description="Disordered" evidence="1">
    <location>
        <begin position="44"/>
        <end position="69"/>
    </location>
</feature>
<evidence type="ECO:0000256" key="1">
    <source>
        <dbReference type="SAM" id="MobiDB-lite"/>
    </source>
</evidence>
<organism evidence="2 3">
    <name type="scientific">Streptomyces antnestii</name>
    <dbReference type="NCBI Taxonomy" id="2494256"/>
    <lineage>
        <taxon>Bacteria</taxon>
        <taxon>Bacillati</taxon>
        <taxon>Actinomycetota</taxon>
        <taxon>Actinomycetes</taxon>
        <taxon>Kitasatosporales</taxon>
        <taxon>Streptomycetaceae</taxon>
        <taxon>Streptomyces</taxon>
    </lineage>
</organism>
<accession>A0A437P991</accession>
<evidence type="ECO:0000313" key="3">
    <source>
        <dbReference type="Proteomes" id="UP000283128"/>
    </source>
</evidence>
<dbReference type="Proteomes" id="UP000283128">
    <property type="component" value="Unassembled WGS sequence"/>
</dbReference>
<protein>
    <submittedName>
        <fullName evidence="2">Uncharacterized protein</fullName>
    </submittedName>
</protein>
<keyword evidence="3" id="KW-1185">Reference proteome</keyword>
<comment type="caution">
    <text evidence="2">The sequence shown here is derived from an EMBL/GenBank/DDBJ whole genome shotgun (WGS) entry which is preliminary data.</text>
</comment>
<gene>
    <name evidence="2" type="ORF">EOT10_30600</name>
</gene>